<evidence type="ECO:0000256" key="1">
    <source>
        <dbReference type="SAM" id="MobiDB-lite"/>
    </source>
</evidence>
<sequence length="431" mass="47338">MASKKGKAERRSTSLESETVPVSADNFMEFFGLGGGALLTVSIETALKVPAVQAAVSFLSRTLATLPLHVYKTTDQGPERLGGKLAVVLEENPNEEMDTSKFRRFFWEQVFTGGRGLAWIERKGAGVEALWPIDPGSCSIRRRGGRLFYSFEGREYPATDVIDIPYMLKRNLVQHRGPIAMAEKAIQLALAMNDYASNFFAGGGVPPLALEGPMPAGGKAMQRAREDIHRAVRQAQKDNLPVIHLPPGYKLTQVGYDPAKGQMTEARLYQVQEIARAYQIPPNFLQDLSRATFSNVEQNDLYLVKHLVSQWATALEGEMNLKIFGRMNTRRYVRHNLDGLMRGDFKSRLEALATGVNSALLTPNEGREIEGRPRDPNPAADRLYIQGATVAIGTSSAIGHNGGPPLDDAPPDDNQKQVSDDSDTDPETETG</sequence>
<protein>
    <submittedName>
        <fullName evidence="2 3">Phage portal protein</fullName>
    </submittedName>
</protein>
<dbReference type="EMBL" id="MKIN01000024">
    <property type="protein sequence ID" value="OLP48139.1"/>
    <property type="molecule type" value="Genomic_DNA"/>
</dbReference>
<dbReference type="Pfam" id="PF04860">
    <property type="entry name" value="Phage_portal"/>
    <property type="match status" value="1"/>
</dbReference>
<dbReference type="Gene3D" id="1.20.1270.210">
    <property type="match status" value="1"/>
</dbReference>
<reference evidence="2 5" key="2">
    <citation type="submission" date="2020-08" db="EMBL/GenBank/DDBJ databases">
        <title>Genomic Encyclopedia of Type Strains, Phase IV (KMG-IV): sequencing the most valuable type-strain genomes for metagenomic binning, comparative biology and taxonomic classification.</title>
        <authorList>
            <person name="Goeker M."/>
        </authorList>
    </citation>
    <scope>NUCLEOTIDE SEQUENCE [LARGE SCALE GENOMIC DNA]</scope>
    <source>
        <strain evidence="2 5">DSM 100021</strain>
    </source>
</reference>
<dbReference type="STRING" id="887144.BJF91_08290"/>
<dbReference type="NCBIfam" id="TIGR01537">
    <property type="entry name" value="portal_HK97"/>
    <property type="match status" value="1"/>
</dbReference>
<dbReference type="AlphaFoldDB" id="A0A1Q9A0U9"/>
<evidence type="ECO:0000313" key="3">
    <source>
        <dbReference type="EMBL" id="OLP48139.1"/>
    </source>
</evidence>
<dbReference type="Gene3D" id="3.40.140.120">
    <property type="match status" value="1"/>
</dbReference>
<feature type="compositionally biased region" description="Acidic residues" evidence="1">
    <location>
        <begin position="420"/>
        <end position="431"/>
    </location>
</feature>
<dbReference type="Proteomes" id="UP000544107">
    <property type="component" value="Unassembled WGS sequence"/>
</dbReference>
<dbReference type="OrthoDB" id="7592047at2"/>
<feature type="region of interest" description="Disordered" evidence="1">
    <location>
        <begin position="394"/>
        <end position="431"/>
    </location>
</feature>
<dbReference type="RefSeq" id="WP_075616192.1">
    <property type="nucleotide sequence ID" value="NZ_JACIED010000002.1"/>
</dbReference>
<gene>
    <name evidence="3" type="ORF">BJF91_08290</name>
    <name evidence="2" type="ORF">GGQ71_002060</name>
</gene>
<organism evidence="3 4">
    <name type="scientific">Allorhizobium taibaishanense</name>
    <dbReference type="NCBI Taxonomy" id="887144"/>
    <lineage>
        <taxon>Bacteria</taxon>
        <taxon>Pseudomonadati</taxon>
        <taxon>Pseudomonadota</taxon>
        <taxon>Alphaproteobacteria</taxon>
        <taxon>Hyphomicrobiales</taxon>
        <taxon>Rhizobiaceae</taxon>
        <taxon>Rhizobium/Agrobacterium group</taxon>
        <taxon>Allorhizobium</taxon>
    </lineage>
</organism>
<dbReference type="Proteomes" id="UP000185598">
    <property type="component" value="Unassembled WGS sequence"/>
</dbReference>
<accession>A0A1Q9A0U9</accession>
<dbReference type="InterPro" id="IPR006427">
    <property type="entry name" value="Portal_HK97"/>
</dbReference>
<keyword evidence="4" id="KW-1185">Reference proteome</keyword>
<evidence type="ECO:0000313" key="4">
    <source>
        <dbReference type="Proteomes" id="UP000185598"/>
    </source>
</evidence>
<dbReference type="EMBL" id="JACIED010000002">
    <property type="protein sequence ID" value="MBB4007797.1"/>
    <property type="molecule type" value="Genomic_DNA"/>
</dbReference>
<dbReference type="InterPro" id="IPR006944">
    <property type="entry name" value="Phage/GTA_portal"/>
</dbReference>
<proteinExistence type="predicted"/>
<evidence type="ECO:0000313" key="5">
    <source>
        <dbReference type="Proteomes" id="UP000544107"/>
    </source>
</evidence>
<reference evidence="3 4" key="1">
    <citation type="submission" date="2016-09" db="EMBL/GenBank/DDBJ databases">
        <title>Rhizobium oryziradicis sp. nov., isolated from the root of rice.</title>
        <authorList>
            <person name="Zhao J."/>
            <person name="Zhang X."/>
        </authorList>
    </citation>
    <scope>NUCLEOTIDE SEQUENCE [LARGE SCALE GENOMIC DNA]</scope>
    <source>
        <strain evidence="3 4">14971</strain>
    </source>
</reference>
<comment type="caution">
    <text evidence="3">The sequence shown here is derived from an EMBL/GenBank/DDBJ whole genome shotgun (WGS) entry which is preliminary data.</text>
</comment>
<evidence type="ECO:0000313" key="2">
    <source>
        <dbReference type="EMBL" id="MBB4007797.1"/>
    </source>
</evidence>
<name>A0A1Q9A0U9_9HYPH</name>
<dbReference type="Gene3D" id="3.30.1120.70">
    <property type="match status" value="1"/>
</dbReference>